<proteinExistence type="predicted"/>
<dbReference type="Pfam" id="PF06983">
    <property type="entry name" value="3-dmu-9_3-mt"/>
    <property type="match status" value="1"/>
</dbReference>
<dbReference type="PANTHER" id="PTHR33990:SF1">
    <property type="entry name" value="PROTEIN YJDN"/>
    <property type="match status" value="1"/>
</dbReference>
<evidence type="ECO:0000313" key="3">
    <source>
        <dbReference type="Proteomes" id="UP000515703"/>
    </source>
</evidence>
<dbReference type="Proteomes" id="UP000515703">
    <property type="component" value="Chromosome"/>
</dbReference>
<dbReference type="InterPro" id="IPR029068">
    <property type="entry name" value="Glyas_Bleomycin-R_OHBP_Dase"/>
</dbReference>
<reference evidence="2 3" key="1">
    <citation type="submission" date="2020-08" db="EMBL/GenBank/DDBJ databases">
        <title>Draft genome sequencing of an Anaerocolumna strain isolated from anoxic soil subjected to BSD treatment.</title>
        <authorList>
            <person name="Uek A."/>
            <person name="Tonouchi A."/>
        </authorList>
    </citation>
    <scope>NUCLEOTIDE SEQUENCE [LARGE SCALE GENOMIC DNA]</scope>
    <source>
        <strain evidence="2 3">CTTW</strain>
    </source>
</reference>
<reference evidence="2 3" key="2">
    <citation type="submission" date="2020-08" db="EMBL/GenBank/DDBJ databases">
        <authorList>
            <person name="Ueki A."/>
            <person name="Tonouchi A."/>
        </authorList>
    </citation>
    <scope>NUCLEOTIDE SEQUENCE [LARGE SCALE GENOMIC DNA]</scope>
    <source>
        <strain evidence="2 3">CTTW</strain>
    </source>
</reference>
<dbReference type="RefSeq" id="WP_185259419.1">
    <property type="nucleotide sequence ID" value="NZ_AP023368.1"/>
</dbReference>
<dbReference type="EMBL" id="AP023368">
    <property type="protein sequence ID" value="BCJ99141.1"/>
    <property type="molecule type" value="Genomic_DNA"/>
</dbReference>
<gene>
    <name evidence="2" type="ORF">bsdcttw_21820</name>
</gene>
<organism evidence="2 3">
    <name type="scientific">Anaerocolumna chitinilytica</name>
    <dbReference type="NCBI Taxonomy" id="1727145"/>
    <lineage>
        <taxon>Bacteria</taxon>
        <taxon>Bacillati</taxon>
        <taxon>Bacillota</taxon>
        <taxon>Clostridia</taxon>
        <taxon>Lachnospirales</taxon>
        <taxon>Lachnospiraceae</taxon>
        <taxon>Anaerocolumna</taxon>
    </lineage>
</organism>
<protein>
    <submittedName>
        <fullName evidence="2">VOC family protein</fullName>
    </submittedName>
</protein>
<feature type="domain" description="PhnB-like" evidence="1">
    <location>
        <begin position="5"/>
        <end position="129"/>
    </location>
</feature>
<dbReference type="CDD" id="cd06588">
    <property type="entry name" value="PhnB_like"/>
    <property type="match status" value="1"/>
</dbReference>
<accession>A0A7I8DPG9</accession>
<dbReference type="InterPro" id="IPR028973">
    <property type="entry name" value="PhnB-like"/>
</dbReference>
<name>A0A7I8DPG9_9FIRM</name>
<dbReference type="SUPFAM" id="SSF54593">
    <property type="entry name" value="Glyoxalase/Bleomycin resistance protein/Dihydroxybiphenyl dioxygenase"/>
    <property type="match status" value="1"/>
</dbReference>
<dbReference type="PANTHER" id="PTHR33990">
    <property type="entry name" value="PROTEIN YJDN-RELATED"/>
    <property type="match status" value="1"/>
</dbReference>
<sequence>MLGHYLMFNRNCEEALHLYEKAFDTKAGEVMKYKNMPQNPDFPIAENDKELVLHAKMVIDGTGIMCADSSQKPTSSNNMYITLTTSNEEMVRKAWDTLKEGGKIFMELSPTFFGKLHGQVQDKFGINWMFTVE</sequence>
<dbReference type="AlphaFoldDB" id="A0A7I8DPG9"/>
<dbReference type="Gene3D" id="3.10.180.10">
    <property type="entry name" value="2,3-Dihydroxybiphenyl 1,2-Dioxygenase, domain 1"/>
    <property type="match status" value="1"/>
</dbReference>
<dbReference type="KEGG" id="acht:bsdcttw_21820"/>
<evidence type="ECO:0000313" key="2">
    <source>
        <dbReference type="EMBL" id="BCJ99141.1"/>
    </source>
</evidence>
<evidence type="ECO:0000259" key="1">
    <source>
        <dbReference type="Pfam" id="PF06983"/>
    </source>
</evidence>
<keyword evidence="3" id="KW-1185">Reference proteome</keyword>